<protein>
    <submittedName>
        <fullName evidence="1">Uncharacterized protein</fullName>
    </submittedName>
</protein>
<accession>A2E6B7</accession>
<name>A2E6B7_TRIV3</name>
<proteinExistence type="predicted"/>
<dbReference type="RefSeq" id="XP_001324063.1">
    <property type="nucleotide sequence ID" value="XM_001324028.1"/>
</dbReference>
<sequence>MRVLGVAKSASTLSLPPSISLLGDVLSPMRKKDIPTRIESLERRINLCDDNFILTSQKLSGYDKQFKSQITAASQLIQEIEVHRIKNQQNIEGVQHQLEQEVKDKVALYFQMNSNLLVTKLLTKKKHLKQSAKRYVTNSENITQISDQISKQCQSKQRQSLVPLLETIVRLQEAQIQIAKSVY</sequence>
<reference evidence="1" key="1">
    <citation type="submission" date="2006-10" db="EMBL/GenBank/DDBJ databases">
        <authorList>
            <person name="Amadeo P."/>
            <person name="Zhao Q."/>
            <person name="Wortman J."/>
            <person name="Fraser-Liggett C."/>
            <person name="Carlton J."/>
        </authorList>
    </citation>
    <scope>NUCLEOTIDE SEQUENCE</scope>
    <source>
        <strain evidence="1">G3</strain>
    </source>
</reference>
<gene>
    <name evidence="1" type="ORF">TVAG_459120</name>
</gene>
<dbReference type="VEuPathDB" id="TrichDB:TVAG_459120"/>
<organism evidence="1 2">
    <name type="scientific">Trichomonas vaginalis (strain ATCC PRA-98 / G3)</name>
    <dbReference type="NCBI Taxonomy" id="412133"/>
    <lineage>
        <taxon>Eukaryota</taxon>
        <taxon>Metamonada</taxon>
        <taxon>Parabasalia</taxon>
        <taxon>Trichomonadida</taxon>
        <taxon>Trichomonadidae</taxon>
        <taxon>Trichomonas</taxon>
    </lineage>
</organism>
<dbReference type="KEGG" id="tva:4769798"/>
<dbReference type="InParanoid" id="A2E6B7"/>
<dbReference type="Proteomes" id="UP000001542">
    <property type="component" value="Unassembled WGS sequence"/>
</dbReference>
<dbReference type="EMBL" id="DS113312">
    <property type="protein sequence ID" value="EAY11840.1"/>
    <property type="molecule type" value="Genomic_DNA"/>
</dbReference>
<keyword evidence="2" id="KW-1185">Reference proteome</keyword>
<dbReference type="AlphaFoldDB" id="A2E6B7"/>
<dbReference type="VEuPathDB" id="TrichDB:TVAGG3_0394770"/>
<reference evidence="1" key="2">
    <citation type="journal article" date="2007" name="Science">
        <title>Draft genome sequence of the sexually transmitted pathogen Trichomonas vaginalis.</title>
        <authorList>
            <person name="Carlton J.M."/>
            <person name="Hirt R.P."/>
            <person name="Silva J.C."/>
            <person name="Delcher A.L."/>
            <person name="Schatz M."/>
            <person name="Zhao Q."/>
            <person name="Wortman J.R."/>
            <person name="Bidwell S.L."/>
            <person name="Alsmark U.C.M."/>
            <person name="Besteiro S."/>
            <person name="Sicheritz-Ponten T."/>
            <person name="Noel C.J."/>
            <person name="Dacks J.B."/>
            <person name="Foster P.G."/>
            <person name="Simillion C."/>
            <person name="Van de Peer Y."/>
            <person name="Miranda-Saavedra D."/>
            <person name="Barton G.J."/>
            <person name="Westrop G.D."/>
            <person name="Mueller S."/>
            <person name="Dessi D."/>
            <person name="Fiori P.L."/>
            <person name="Ren Q."/>
            <person name="Paulsen I."/>
            <person name="Zhang H."/>
            <person name="Bastida-Corcuera F.D."/>
            <person name="Simoes-Barbosa A."/>
            <person name="Brown M.T."/>
            <person name="Hayes R.D."/>
            <person name="Mukherjee M."/>
            <person name="Okumura C.Y."/>
            <person name="Schneider R."/>
            <person name="Smith A.J."/>
            <person name="Vanacova S."/>
            <person name="Villalvazo M."/>
            <person name="Haas B.J."/>
            <person name="Pertea M."/>
            <person name="Feldblyum T.V."/>
            <person name="Utterback T.R."/>
            <person name="Shu C.L."/>
            <person name="Osoegawa K."/>
            <person name="de Jong P.J."/>
            <person name="Hrdy I."/>
            <person name="Horvathova L."/>
            <person name="Zubacova Z."/>
            <person name="Dolezal P."/>
            <person name="Malik S.B."/>
            <person name="Logsdon J.M. Jr."/>
            <person name="Henze K."/>
            <person name="Gupta A."/>
            <person name="Wang C.C."/>
            <person name="Dunne R.L."/>
            <person name="Upcroft J.A."/>
            <person name="Upcroft P."/>
            <person name="White O."/>
            <person name="Salzberg S.L."/>
            <person name="Tang P."/>
            <person name="Chiu C.-H."/>
            <person name="Lee Y.-S."/>
            <person name="Embley T.M."/>
            <person name="Coombs G.H."/>
            <person name="Mottram J.C."/>
            <person name="Tachezy J."/>
            <person name="Fraser-Liggett C.M."/>
            <person name="Johnson P.J."/>
        </authorList>
    </citation>
    <scope>NUCLEOTIDE SEQUENCE [LARGE SCALE GENOMIC DNA]</scope>
    <source>
        <strain evidence="1">G3</strain>
    </source>
</reference>
<evidence type="ECO:0000313" key="2">
    <source>
        <dbReference type="Proteomes" id="UP000001542"/>
    </source>
</evidence>
<dbReference type="SMR" id="A2E6B7"/>
<evidence type="ECO:0000313" key="1">
    <source>
        <dbReference type="EMBL" id="EAY11840.1"/>
    </source>
</evidence>